<organism evidence="2 3">
    <name type="scientific">Theileria orientalis strain Shintoku</name>
    <dbReference type="NCBI Taxonomy" id="869250"/>
    <lineage>
        <taxon>Eukaryota</taxon>
        <taxon>Sar</taxon>
        <taxon>Alveolata</taxon>
        <taxon>Apicomplexa</taxon>
        <taxon>Aconoidasida</taxon>
        <taxon>Piroplasmida</taxon>
        <taxon>Theileriidae</taxon>
        <taxon>Theileria</taxon>
    </lineage>
</organism>
<reference evidence="2 3" key="1">
    <citation type="journal article" date="2012" name="MBio">
        <title>Comparative genome analysis of three eukaryotic parasites with differing abilities to transform leukocytes reveals key mediators of Theileria-induced leukocyte transformation.</title>
        <authorList>
            <person name="Hayashida K."/>
            <person name="Hara Y."/>
            <person name="Abe T."/>
            <person name="Yamasaki C."/>
            <person name="Toyoda A."/>
            <person name="Kosuge T."/>
            <person name="Suzuki Y."/>
            <person name="Sato Y."/>
            <person name="Kawashima S."/>
            <person name="Katayama T."/>
            <person name="Wakaguri H."/>
            <person name="Inoue N."/>
            <person name="Homma K."/>
            <person name="Tada-Umezaki M."/>
            <person name="Yagi Y."/>
            <person name="Fujii Y."/>
            <person name="Habara T."/>
            <person name="Kanehisa M."/>
            <person name="Watanabe H."/>
            <person name="Ito K."/>
            <person name="Gojobori T."/>
            <person name="Sugawara H."/>
            <person name="Imanishi T."/>
            <person name="Weir W."/>
            <person name="Gardner M."/>
            <person name="Pain A."/>
            <person name="Shiels B."/>
            <person name="Hattori M."/>
            <person name="Nene V."/>
            <person name="Sugimoto C."/>
        </authorList>
    </citation>
    <scope>NUCLEOTIDE SEQUENCE [LARGE SCALE GENOMIC DNA]</scope>
    <source>
        <strain evidence="2 3">Shintoku</strain>
    </source>
</reference>
<dbReference type="STRING" id="869250.J4C839"/>
<dbReference type="Proteomes" id="UP000003786">
    <property type="component" value="Chromosome 2"/>
</dbReference>
<gene>
    <name evidence="2" type="ORF">TOT_020000381</name>
</gene>
<dbReference type="AlphaFoldDB" id="J4C839"/>
<protein>
    <submittedName>
        <fullName evidence="2">Uncharacterized protein</fullName>
    </submittedName>
</protein>
<evidence type="ECO:0000313" key="2">
    <source>
        <dbReference type="EMBL" id="BAM40118.1"/>
    </source>
</evidence>
<dbReference type="RefSeq" id="XP_009690419.1">
    <property type="nucleotide sequence ID" value="XM_009692124.1"/>
</dbReference>
<keyword evidence="3" id="KW-1185">Reference proteome</keyword>
<keyword evidence="1" id="KW-0472">Membrane</keyword>
<dbReference type="EMBL" id="AP011947">
    <property type="protein sequence ID" value="BAM40118.1"/>
    <property type="molecule type" value="Genomic_DNA"/>
</dbReference>
<accession>J4C839</accession>
<sequence>MGYNSNLIDSIKISFSSYSIENYYNDKISGKHTLLYKSIREYEGDDILRLELYFINYLENINTSADFNEFVNLVRECFHNISVTHFRSYTFENNYSSFNSVELCKRSGFVSKKLKYLDYFKERTSADQAYSFNCWNNRLSYIYVILKHMESFNFEEHCEDCRALSNLMETCSTNRLLVFFSLVNKTRILESLLTSLFDQIASSYWNYELLLVSFSNSILKTLVSNYVLAYQSHGDRYTMAIGILHSFLESKNNYLDLQYPHSESFLRVLGSFAMFACVSFTRVQNVSLYYSNLVLLTDDENITFTNLFMSLIVNHIVKACTAKKTTNHPYSGNFGLKNQSQAECIYLKIFVESFIKAFAEQLNRGGELAQKISNINAFLDAETYSFLANLKFKTYYDEVEQLEYRVGVVLLYMIALHNQISNIRVAEVSYMRLIYSLPWSPAVQFCATDEKLKYILPDFKKVVMESFGTEIYICNCTNYSIKYTLNEFTTSFLRRHLKLKGHDEYYTRMFQFSTFMSNSLAMMDRKTVKSHVFSFRAEVMYNTITRVFLKSEVVICRLTNQRLFNQLSNGNGEVRLDHVSNGMYVQENKNISHLIEWKWISDYLRVSYLYNKSVCYLAVLDSLITCFIAESSGETAKLSLNDIYLSTYDADTSLNHQRELSSNFLSLNQNPLNLVLRVPVNVLVQLFKFRLFGNLLILLLSKLNKYIYEGISSFIASTSLQIDFFQLSALQSVSLINIITELCNKSDKEAVKQLRSVVFTLLSMNPNAYEILMNSGLPSYPSTRFVHDLFGHELALKPLVENYAGMLKSLKGYSEWDKSAISIIRDAENIGRSLEPLNKHDVALFHLYSIHLIALEAESPKEAGDVSSTGTLIESVIRAFWDFVGNDPSNLMTFSIDALGLISSTFFNTAIAIIIKLHYLYPQFTKKSTGTTMQCATDIFRNRIKSHEQGRYYHGRKDHTRVRPISN</sequence>
<feature type="transmembrane region" description="Helical" evidence="1">
    <location>
        <begin position="898"/>
        <end position="919"/>
    </location>
</feature>
<keyword evidence="1" id="KW-1133">Transmembrane helix</keyword>
<dbReference type="GeneID" id="20714531"/>
<dbReference type="OrthoDB" id="360726at2759"/>
<proteinExistence type="predicted"/>
<evidence type="ECO:0000256" key="1">
    <source>
        <dbReference type="SAM" id="Phobius"/>
    </source>
</evidence>
<dbReference type="KEGG" id="tot:TOT_020000381"/>
<dbReference type="VEuPathDB" id="PiroplasmaDB:TOT_020000381"/>
<dbReference type="eggNOG" id="ENOG502QX5H">
    <property type="taxonomic scope" value="Eukaryota"/>
</dbReference>
<evidence type="ECO:0000313" key="3">
    <source>
        <dbReference type="Proteomes" id="UP000003786"/>
    </source>
</evidence>
<keyword evidence="1" id="KW-0812">Transmembrane</keyword>
<name>J4C839_THEOR</name>
<dbReference type="OMA" id="WNYELLL"/>